<evidence type="ECO:0000313" key="2">
    <source>
        <dbReference type="EMBL" id="GIU44751.1"/>
    </source>
</evidence>
<reference evidence="2 3" key="1">
    <citation type="submission" date="2021-05" db="EMBL/GenBank/DDBJ databases">
        <title>Molecular characterization for Shewanella algae harboring chromosomal blaOXA-55-like strains isolated from clinical and environment sample.</title>
        <authorList>
            <person name="Ohama Y."/>
            <person name="Aoki K."/>
            <person name="Harada S."/>
            <person name="Moriya K."/>
            <person name="Ishii Y."/>
            <person name="Tateda K."/>
        </authorList>
    </citation>
    <scope>NUCLEOTIDE SEQUENCE [LARGE SCALE GENOMIC DNA]</scope>
    <source>
        <strain evidence="2 3">LMG 23746</strain>
    </source>
</reference>
<evidence type="ECO:0000313" key="3">
    <source>
        <dbReference type="Proteomes" id="UP000761574"/>
    </source>
</evidence>
<comment type="caution">
    <text evidence="2">The sequence shown here is derived from an EMBL/GenBank/DDBJ whole genome shotgun (WGS) entry which is preliminary data.</text>
</comment>
<evidence type="ECO:0000256" key="1">
    <source>
        <dbReference type="SAM" id="Phobius"/>
    </source>
</evidence>
<dbReference type="Proteomes" id="UP000761574">
    <property type="component" value="Unassembled WGS sequence"/>
</dbReference>
<keyword evidence="1" id="KW-0812">Transmembrane</keyword>
<accession>A0ABQ4PB95</accession>
<feature type="transmembrane region" description="Helical" evidence="1">
    <location>
        <begin position="20"/>
        <end position="40"/>
    </location>
</feature>
<sequence length="99" mass="11188">MKVLSPVNKIQPQWWQKTLIASLLGFSLAYGIIGLFAWFGPGGIDAPTKVQFNMWLVCLLWLCIFSLSFMFKTARNALFYLGVANLASLLLFAVLRWSL</sequence>
<evidence type="ECO:0008006" key="4">
    <source>
        <dbReference type="Google" id="ProtNLM"/>
    </source>
</evidence>
<organism evidence="2 3">
    <name type="scientific">Shewanella algidipiscicola</name>
    <dbReference type="NCBI Taxonomy" id="614070"/>
    <lineage>
        <taxon>Bacteria</taxon>
        <taxon>Pseudomonadati</taxon>
        <taxon>Pseudomonadota</taxon>
        <taxon>Gammaproteobacteria</taxon>
        <taxon>Alteromonadales</taxon>
        <taxon>Shewanellaceae</taxon>
        <taxon>Shewanella</taxon>
    </lineage>
</organism>
<name>A0ABQ4PB95_9GAMM</name>
<keyword evidence="1" id="KW-1133">Transmembrane helix</keyword>
<keyword evidence="3" id="KW-1185">Reference proteome</keyword>
<proteinExistence type="predicted"/>
<gene>
    <name evidence="2" type="ORF">TUM4630_11180</name>
</gene>
<feature type="transmembrane region" description="Helical" evidence="1">
    <location>
        <begin position="52"/>
        <end position="71"/>
    </location>
</feature>
<protein>
    <recommendedName>
        <fullName evidence="4">Iron uptake protein</fullName>
    </recommendedName>
</protein>
<dbReference type="RefSeq" id="WP_110455859.1">
    <property type="nucleotide sequence ID" value="NZ_BPFB01000010.1"/>
</dbReference>
<keyword evidence="1" id="KW-0472">Membrane</keyword>
<feature type="transmembrane region" description="Helical" evidence="1">
    <location>
        <begin position="78"/>
        <end position="97"/>
    </location>
</feature>
<dbReference type="EMBL" id="BPFB01000010">
    <property type="protein sequence ID" value="GIU44751.1"/>
    <property type="molecule type" value="Genomic_DNA"/>
</dbReference>